<dbReference type="InterPro" id="IPR027417">
    <property type="entry name" value="P-loop_NTPase"/>
</dbReference>
<keyword evidence="4" id="KW-0653">Protein transport</keyword>
<keyword evidence="6" id="KW-0449">Lipoprotein</keyword>
<keyword evidence="7" id="KW-0636">Prenylation</keyword>
<keyword evidence="2" id="KW-0488">Methylation</keyword>
<evidence type="ECO:0000256" key="2">
    <source>
        <dbReference type="ARBA" id="ARBA00022481"/>
    </source>
</evidence>
<sequence>MICGRKICSELALNCLSRYVHKKFSQQYKATIGANFVTKELQIDDRLFTWVYTLDIARQERFQSLGVAFYRGADCYVLVYDVNVNSILHKG</sequence>
<dbReference type="PANTHER" id="PTHR47981:SF2">
    <property type="entry name" value="RAS-RELATED PROTEIN RABG3B"/>
    <property type="match status" value="1"/>
</dbReference>
<keyword evidence="10" id="KW-1185">Reference proteome</keyword>
<dbReference type="EMBL" id="CP126653">
    <property type="protein sequence ID" value="WJZ89413.1"/>
    <property type="molecule type" value="Genomic_DNA"/>
</dbReference>
<dbReference type="PANTHER" id="PTHR47981">
    <property type="entry name" value="RAB FAMILY"/>
    <property type="match status" value="1"/>
</dbReference>
<comment type="similarity">
    <text evidence="1">Belongs to the small GTPase superfamily. Rab family.</text>
</comment>
<evidence type="ECO:0000256" key="5">
    <source>
        <dbReference type="ARBA" id="ARBA00023134"/>
    </source>
</evidence>
<evidence type="ECO:0000256" key="6">
    <source>
        <dbReference type="ARBA" id="ARBA00023288"/>
    </source>
</evidence>
<protein>
    <submittedName>
        <fullName evidence="9">Uncharacterized protein</fullName>
    </submittedName>
</protein>
<keyword evidence="4" id="KW-0813">Transport</keyword>
<evidence type="ECO:0000256" key="8">
    <source>
        <dbReference type="ARBA" id="ARBA00046278"/>
    </source>
</evidence>
<evidence type="ECO:0000256" key="3">
    <source>
        <dbReference type="ARBA" id="ARBA00022741"/>
    </source>
</evidence>
<evidence type="ECO:0000313" key="10">
    <source>
        <dbReference type="Proteomes" id="UP001227230"/>
    </source>
</evidence>
<dbReference type="Proteomes" id="UP001227230">
    <property type="component" value="Chromosome 6"/>
</dbReference>
<keyword evidence="3" id="KW-0547">Nucleotide-binding</keyword>
<dbReference type="Pfam" id="PF00071">
    <property type="entry name" value="Ras"/>
    <property type="match status" value="1"/>
</dbReference>
<reference evidence="9 10" key="1">
    <citation type="journal article" date="2023" name="Hortic Res">
        <title>The complete reference genome for grapevine (Vitis vinifera L.) genetics and breeding.</title>
        <authorList>
            <person name="Shi X."/>
            <person name="Cao S."/>
            <person name="Wang X."/>
            <person name="Huang S."/>
            <person name="Wang Y."/>
            <person name="Liu Z."/>
            <person name="Liu W."/>
            <person name="Leng X."/>
            <person name="Peng Y."/>
            <person name="Wang N."/>
            <person name="Wang Y."/>
            <person name="Ma Z."/>
            <person name="Xu X."/>
            <person name="Zhang F."/>
            <person name="Xue H."/>
            <person name="Zhong H."/>
            <person name="Wang Y."/>
            <person name="Zhang K."/>
            <person name="Velt A."/>
            <person name="Avia K."/>
            <person name="Holtgrawe D."/>
            <person name="Grimplet J."/>
            <person name="Matus J.T."/>
            <person name="Ware D."/>
            <person name="Wu X."/>
            <person name="Wang H."/>
            <person name="Liu C."/>
            <person name="Fang Y."/>
            <person name="Rustenholz C."/>
            <person name="Cheng Z."/>
            <person name="Xiao H."/>
            <person name="Zhou Y."/>
        </authorList>
    </citation>
    <scope>NUCLEOTIDE SEQUENCE [LARGE SCALE GENOMIC DNA]</scope>
    <source>
        <strain evidence="10">cv. Pinot noir / PN40024</strain>
        <tissue evidence="9">Leaf</tissue>
    </source>
</reference>
<evidence type="ECO:0000256" key="1">
    <source>
        <dbReference type="ARBA" id="ARBA00006270"/>
    </source>
</evidence>
<proteinExistence type="inferred from homology"/>
<evidence type="ECO:0000256" key="4">
    <source>
        <dbReference type="ARBA" id="ARBA00022927"/>
    </source>
</evidence>
<dbReference type="InterPro" id="IPR001806">
    <property type="entry name" value="Small_GTPase"/>
</dbReference>
<gene>
    <name evidence="9" type="ORF">VitviT2T_008634</name>
</gene>
<dbReference type="SMART" id="SM00175">
    <property type="entry name" value="RAB"/>
    <property type="match status" value="1"/>
</dbReference>
<dbReference type="PROSITE" id="PS51419">
    <property type="entry name" value="RAB"/>
    <property type="match status" value="1"/>
</dbReference>
<dbReference type="Gene3D" id="3.40.50.300">
    <property type="entry name" value="P-loop containing nucleotide triphosphate hydrolases"/>
    <property type="match status" value="1"/>
</dbReference>
<keyword evidence="5" id="KW-0342">GTP-binding</keyword>
<evidence type="ECO:0000313" key="9">
    <source>
        <dbReference type="EMBL" id="WJZ89413.1"/>
    </source>
</evidence>
<comment type="subcellular location">
    <subcellularLocation>
        <location evidence="8">Endomembrane system</location>
        <topology evidence="8">Lipid-anchor</topology>
        <orientation evidence="8">Cytoplasmic side</orientation>
    </subcellularLocation>
</comment>
<name>A0ABY9C2E8_VITVI</name>
<organism evidence="9 10">
    <name type="scientific">Vitis vinifera</name>
    <name type="common">Grape</name>
    <dbReference type="NCBI Taxonomy" id="29760"/>
    <lineage>
        <taxon>Eukaryota</taxon>
        <taxon>Viridiplantae</taxon>
        <taxon>Streptophyta</taxon>
        <taxon>Embryophyta</taxon>
        <taxon>Tracheophyta</taxon>
        <taxon>Spermatophyta</taxon>
        <taxon>Magnoliopsida</taxon>
        <taxon>eudicotyledons</taxon>
        <taxon>Gunneridae</taxon>
        <taxon>Pentapetalae</taxon>
        <taxon>rosids</taxon>
        <taxon>Vitales</taxon>
        <taxon>Vitaceae</taxon>
        <taxon>Viteae</taxon>
        <taxon>Vitis</taxon>
    </lineage>
</organism>
<accession>A0ABY9C2E8</accession>
<dbReference type="SUPFAM" id="SSF52540">
    <property type="entry name" value="P-loop containing nucleoside triphosphate hydrolases"/>
    <property type="match status" value="1"/>
</dbReference>
<evidence type="ECO:0000256" key="7">
    <source>
        <dbReference type="ARBA" id="ARBA00023289"/>
    </source>
</evidence>